<name>A0A090Z0W6_9BACI</name>
<dbReference type="PATRIC" id="fig|1405.8.peg.4025"/>
<dbReference type="AlphaFoldDB" id="A0A090Z0W6"/>
<reference evidence="2 4" key="2">
    <citation type="submission" date="2018-08" db="EMBL/GenBank/DDBJ databases">
        <title>Bacillus clarus sp. nov. strain PS00077A.</title>
        <authorList>
            <person name="Mendez Acevedo M."/>
            <person name="Carroll L."/>
            <person name="Mukherjee M."/>
            <person name="Wiedmann M."/>
            <person name="Kovac J."/>
        </authorList>
    </citation>
    <scope>NUCLEOTIDE SEQUENCE [LARGE SCALE GENOMIC DNA]</scope>
    <source>
        <strain evidence="2 4">PS00077A</strain>
    </source>
</reference>
<reference evidence="1 3" key="1">
    <citation type="submission" date="2014-04" db="EMBL/GenBank/DDBJ databases">
        <authorList>
            <person name="Bishop-Lilly K.A."/>
            <person name="Broomall S.M."/>
            <person name="Chain P.S."/>
            <person name="Chertkov O."/>
            <person name="Coyne S.R."/>
            <person name="Daligault H.E."/>
            <person name="Davenport K.W."/>
            <person name="Erkkila T."/>
            <person name="Frey K.G."/>
            <person name="Gibbons H.S."/>
            <person name="Gu W."/>
            <person name="Jaissle J."/>
            <person name="Johnson S.L."/>
            <person name="Koroleva G.I."/>
            <person name="Ladner J.T."/>
            <person name="Lo C.-C."/>
            <person name="Minogue T.D."/>
            <person name="Munk C."/>
            <person name="Palacios G.F."/>
            <person name="Redden C.L."/>
            <person name="Rosenzweig C.N."/>
            <person name="Scholz M.B."/>
            <person name="Teshima H."/>
            <person name="Xu Y."/>
        </authorList>
    </citation>
    <scope>NUCLEOTIDE SEQUENCE [LARGE SCALE GENOMIC DNA]</scope>
    <source>
        <strain evidence="1 3">BHP</strain>
    </source>
</reference>
<evidence type="ECO:0000313" key="2">
    <source>
        <dbReference type="EMBL" id="RFT68313.1"/>
    </source>
</evidence>
<sequence>MKKVVGVLGAIVVMSIASYSLMKVLLHYANKPAGVATVAQVEDVQEKKSVLEFIRTTHESYNNFLNYGKAERYTEGDWNHFNQWFQEQELSLKDIHKETKSEKMKRDVKKSYEIAKKGVELRKIEYIVYAHRVYHDLDIIVNKYTGETNIWGYTEFGNGKNVQVIEQVLQTK</sequence>
<gene>
    <name evidence="2" type="ORF">D0U04_02355</name>
    <name evidence="1" type="ORF">DJ93_3917</name>
</gene>
<keyword evidence="4" id="KW-1185">Reference proteome</keyword>
<dbReference type="STRING" id="1405.B7492_08065"/>
<evidence type="ECO:0000313" key="3">
    <source>
        <dbReference type="Proteomes" id="UP000029389"/>
    </source>
</evidence>
<organism evidence="1 3">
    <name type="scientific">Bacillus clarus</name>
    <dbReference type="NCBI Taxonomy" id="2338372"/>
    <lineage>
        <taxon>Bacteria</taxon>
        <taxon>Bacillati</taxon>
        <taxon>Bacillota</taxon>
        <taxon>Bacilli</taxon>
        <taxon>Bacillales</taxon>
        <taxon>Bacillaceae</taxon>
        <taxon>Bacillus</taxon>
        <taxon>Bacillus cereus group</taxon>
    </lineage>
</organism>
<dbReference type="RefSeq" id="WP_042982771.1">
    <property type="nucleotide sequence ID" value="NZ_JMQC01000008.1"/>
</dbReference>
<evidence type="ECO:0000313" key="1">
    <source>
        <dbReference type="EMBL" id="KFN03998.1"/>
    </source>
</evidence>
<accession>A0A090Z0W6</accession>
<evidence type="ECO:0000313" key="4">
    <source>
        <dbReference type="Proteomes" id="UP000264294"/>
    </source>
</evidence>
<dbReference type="Proteomes" id="UP000029389">
    <property type="component" value="Unassembled WGS sequence"/>
</dbReference>
<dbReference type="EMBL" id="JMQC01000008">
    <property type="protein sequence ID" value="KFN03998.1"/>
    <property type="molecule type" value="Genomic_DNA"/>
</dbReference>
<comment type="caution">
    <text evidence="1">The sequence shown here is derived from an EMBL/GenBank/DDBJ whole genome shotgun (WGS) entry which is preliminary data.</text>
</comment>
<protein>
    <submittedName>
        <fullName evidence="1">Uncharacterized protein</fullName>
    </submittedName>
</protein>
<proteinExistence type="predicted"/>
<dbReference type="Proteomes" id="UP000264294">
    <property type="component" value="Unassembled WGS sequence"/>
</dbReference>
<dbReference type="EMBL" id="QVOD01000002">
    <property type="protein sequence ID" value="RFT68313.1"/>
    <property type="molecule type" value="Genomic_DNA"/>
</dbReference>